<dbReference type="AlphaFoldDB" id="A0A4Y2M621"/>
<protein>
    <submittedName>
        <fullName evidence="1">Uncharacterized protein</fullName>
    </submittedName>
</protein>
<proteinExistence type="predicted"/>
<sequence length="72" mass="8237">MCSCIRNDELPSHRPSADPGYFELRSGDPSGEFYVTSRPVRKLYIPEVIKRVHLLEILCIVRVGKLLDAESY</sequence>
<keyword evidence="2" id="KW-1185">Reference proteome</keyword>
<gene>
    <name evidence="1" type="ORF">AVEN_227029_1</name>
</gene>
<dbReference type="Proteomes" id="UP000499080">
    <property type="component" value="Unassembled WGS sequence"/>
</dbReference>
<comment type="caution">
    <text evidence="1">The sequence shown here is derived from an EMBL/GenBank/DDBJ whole genome shotgun (WGS) entry which is preliminary data.</text>
</comment>
<accession>A0A4Y2M621</accession>
<reference evidence="1 2" key="1">
    <citation type="journal article" date="2019" name="Sci. Rep.">
        <title>Orb-weaving spider Araneus ventricosus genome elucidates the spidroin gene catalogue.</title>
        <authorList>
            <person name="Kono N."/>
            <person name="Nakamura H."/>
            <person name="Ohtoshi R."/>
            <person name="Moran D.A.P."/>
            <person name="Shinohara A."/>
            <person name="Yoshida Y."/>
            <person name="Fujiwara M."/>
            <person name="Mori M."/>
            <person name="Tomita M."/>
            <person name="Arakawa K."/>
        </authorList>
    </citation>
    <scope>NUCLEOTIDE SEQUENCE [LARGE SCALE GENOMIC DNA]</scope>
</reference>
<evidence type="ECO:0000313" key="2">
    <source>
        <dbReference type="Proteomes" id="UP000499080"/>
    </source>
</evidence>
<organism evidence="1 2">
    <name type="scientific">Araneus ventricosus</name>
    <name type="common">Orbweaver spider</name>
    <name type="synonym">Epeira ventricosa</name>
    <dbReference type="NCBI Taxonomy" id="182803"/>
    <lineage>
        <taxon>Eukaryota</taxon>
        <taxon>Metazoa</taxon>
        <taxon>Ecdysozoa</taxon>
        <taxon>Arthropoda</taxon>
        <taxon>Chelicerata</taxon>
        <taxon>Arachnida</taxon>
        <taxon>Araneae</taxon>
        <taxon>Araneomorphae</taxon>
        <taxon>Entelegynae</taxon>
        <taxon>Araneoidea</taxon>
        <taxon>Araneidae</taxon>
        <taxon>Araneus</taxon>
    </lineage>
</organism>
<dbReference type="EMBL" id="BGPR01006793">
    <property type="protein sequence ID" value="GBN21903.1"/>
    <property type="molecule type" value="Genomic_DNA"/>
</dbReference>
<name>A0A4Y2M621_ARAVE</name>
<evidence type="ECO:0000313" key="1">
    <source>
        <dbReference type="EMBL" id="GBN21903.1"/>
    </source>
</evidence>